<feature type="chain" id="PRO_5039422740" evidence="9">
    <location>
        <begin position="36"/>
        <end position="766"/>
    </location>
</feature>
<evidence type="ECO:0000256" key="7">
    <source>
        <dbReference type="ARBA" id="ARBA00022833"/>
    </source>
</evidence>
<evidence type="ECO:0000259" key="10">
    <source>
        <dbReference type="Pfam" id="PF01431"/>
    </source>
</evidence>
<dbReference type="CDD" id="cd08662">
    <property type="entry name" value="M13"/>
    <property type="match status" value="1"/>
</dbReference>
<evidence type="ECO:0000256" key="1">
    <source>
        <dbReference type="ARBA" id="ARBA00001947"/>
    </source>
</evidence>
<evidence type="ECO:0000256" key="9">
    <source>
        <dbReference type="SAM" id="SignalP"/>
    </source>
</evidence>
<feature type="signal peptide" evidence="9">
    <location>
        <begin position="1"/>
        <end position="35"/>
    </location>
</feature>
<evidence type="ECO:0000256" key="8">
    <source>
        <dbReference type="ARBA" id="ARBA00023049"/>
    </source>
</evidence>
<dbReference type="OrthoDB" id="6475849at2759"/>
<dbReference type="AlphaFoldDB" id="A0A6P8XN97"/>
<dbReference type="InterPro" id="IPR024079">
    <property type="entry name" value="MetalloPept_cat_dom_sf"/>
</dbReference>
<evidence type="ECO:0000313" key="13">
    <source>
        <dbReference type="RefSeq" id="XP_034112815.2"/>
    </source>
</evidence>
<sequence length="766" mass="88184">MMNRNMFEIKKARSLSFVLCAVLMLSALLSTRVVAKPAGDSISEADVFPAVEDSSNPITVSEIAVTTESISLTTESTVTTEAVASSENDLDNNEITNTDAKTNFLKSYATKMLSYMNLTVKPCDDFYEYACGNWKNVKPERQTENKRSNLLDIVYTLADVSEQLLVSDTQLATDLGYGNEMKIAQQFYNACLNAELYPLPAADPAYLKLIRSIGGFPALDGQAWQASNFSWFNMSAHLTSYGGIGLIYEKISPTYPFPPYFQLPELGFDFIVHSDNIATNDTKGYKRNEKRMHEYLTANGLSEEKTADVIAGVFAFWREALQVADRFKENDEKCEELTNTESLKLFSGWRDYYDIVWGGAEHFGVYPPEHFCDFYYHELDKVCAKHKEAVANYLAMKLLYTMDSKLKSTKFQRERCLLEVQSSVPYLLDKLYYTKYFTKETQSDIVEIIRELREFLHEVLNNATWIDEETRKEALLKESTMTSRMGSFKDEHLAQLLIREMNNLTFVPDSYTQSIINLRKFRRYMKRYNSIHHKQLSNETKPLELLLGMQVNAFYYNVDNSINVMSGLLHPPAYHHDWPNSLKYGTFGYLVGHELSHGFDSVGSHYDNKGEDRSWWSKKSIVEFNNRTQCFVDQYGKYNVSEINRNIDGDKTKDENMADIGGLYEAMNAYRLHTKHLRHEQDVSYDMTNEQMPGMDLSPEQLFFLGFAQVWCADYKEEHYWEELTDEHTVDKYRVIGAVSNSEDFAKAYNCPVSSAMNPNTKCRIW</sequence>
<dbReference type="GO" id="GO:0016485">
    <property type="term" value="P:protein processing"/>
    <property type="evidence" value="ECO:0007669"/>
    <property type="project" value="TreeGrafter"/>
</dbReference>
<evidence type="ECO:0000256" key="6">
    <source>
        <dbReference type="ARBA" id="ARBA00022801"/>
    </source>
</evidence>
<dbReference type="Pfam" id="PF01431">
    <property type="entry name" value="Peptidase_M13"/>
    <property type="match status" value="1"/>
</dbReference>
<comment type="similarity">
    <text evidence="3">Belongs to the peptidase M13 family.</text>
</comment>
<dbReference type="Proteomes" id="UP000515160">
    <property type="component" value="Chromosome 2R"/>
</dbReference>
<accession>A0A6P8XN97</accession>
<dbReference type="RefSeq" id="XP_034112815.2">
    <property type="nucleotide sequence ID" value="XM_034256924.2"/>
</dbReference>
<dbReference type="InterPro" id="IPR042089">
    <property type="entry name" value="Peptidase_M13_dom_2"/>
</dbReference>
<feature type="domain" description="Peptidase M13 C-terminal" evidence="10">
    <location>
        <begin position="552"/>
        <end position="765"/>
    </location>
</feature>
<keyword evidence="7" id="KW-0862">Zinc</keyword>
<reference evidence="13" key="1">
    <citation type="submission" date="2025-08" db="UniProtKB">
        <authorList>
            <consortium name="RefSeq"/>
        </authorList>
    </citation>
    <scope>IDENTIFICATION</scope>
    <source>
        <strain evidence="13">15112-1751.03</strain>
        <tissue evidence="13">Whole Adult</tissue>
    </source>
</reference>
<keyword evidence="9" id="KW-0732">Signal</keyword>
<evidence type="ECO:0000256" key="2">
    <source>
        <dbReference type="ARBA" id="ARBA00004401"/>
    </source>
</evidence>
<comment type="subcellular location">
    <subcellularLocation>
        <location evidence="2">Cell membrane</location>
        <topology evidence="2">Single-pass type II membrane protein</topology>
    </subcellularLocation>
</comment>
<gene>
    <name evidence="13" type="primary">LOC117573622</name>
</gene>
<dbReference type="GO" id="GO:0004222">
    <property type="term" value="F:metalloendopeptidase activity"/>
    <property type="evidence" value="ECO:0007669"/>
    <property type="project" value="InterPro"/>
</dbReference>
<evidence type="ECO:0000256" key="4">
    <source>
        <dbReference type="ARBA" id="ARBA00022670"/>
    </source>
</evidence>
<keyword evidence="12" id="KW-1185">Reference proteome</keyword>
<evidence type="ECO:0000256" key="5">
    <source>
        <dbReference type="ARBA" id="ARBA00022723"/>
    </source>
</evidence>
<feature type="domain" description="Peptidase M13 N-terminal" evidence="11">
    <location>
        <begin position="122"/>
        <end position="486"/>
    </location>
</feature>
<comment type="cofactor">
    <cofactor evidence="1">
        <name>Zn(2+)</name>
        <dbReference type="ChEBI" id="CHEBI:29105"/>
    </cofactor>
</comment>
<dbReference type="PROSITE" id="PS51885">
    <property type="entry name" value="NEPRILYSIN"/>
    <property type="match status" value="1"/>
</dbReference>
<protein>
    <submittedName>
        <fullName evidence="13">Neprilysin-2-like</fullName>
    </submittedName>
</protein>
<dbReference type="GeneID" id="117573622"/>
<dbReference type="InterPro" id="IPR000718">
    <property type="entry name" value="Peptidase_M13"/>
</dbReference>
<organism evidence="12 13">
    <name type="scientific">Drosophila albomicans</name>
    <name type="common">Fruit fly</name>
    <dbReference type="NCBI Taxonomy" id="7291"/>
    <lineage>
        <taxon>Eukaryota</taxon>
        <taxon>Metazoa</taxon>
        <taxon>Ecdysozoa</taxon>
        <taxon>Arthropoda</taxon>
        <taxon>Hexapoda</taxon>
        <taxon>Insecta</taxon>
        <taxon>Pterygota</taxon>
        <taxon>Neoptera</taxon>
        <taxon>Endopterygota</taxon>
        <taxon>Diptera</taxon>
        <taxon>Brachycera</taxon>
        <taxon>Muscomorpha</taxon>
        <taxon>Ephydroidea</taxon>
        <taxon>Drosophilidae</taxon>
        <taxon>Drosophila</taxon>
    </lineage>
</organism>
<keyword evidence="8" id="KW-0482">Metalloprotease</keyword>
<dbReference type="GO" id="GO:0046872">
    <property type="term" value="F:metal ion binding"/>
    <property type="evidence" value="ECO:0007669"/>
    <property type="project" value="UniProtKB-KW"/>
</dbReference>
<dbReference type="InterPro" id="IPR018497">
    <property type="entry name" value="Peptidase_M13_C"/>
</dbReference>
<dbReference type="Gene3D" id="1.10.1380.10">
    <property type="entry name" value="Neutral endopeptidase , domain2"/>
    <property type="match status" value="1"/>
</dbReference>
<dbReference type="Gene3D" id="3.40.390.10">
    <property type="entry name" value="Collagenase (Catalytic Domain)"/>
    <property type="match status" value="1"/>
</dbReference>
<dbReference type="GO" id="GO:0005886">
    <property type="term" value="C:plasma membrane"/>
    <property type="evidence" value="ECO:0007669"/>
    <property type="project" value="UniProtKB-SubCell"/>
</dbReference>
<dbReference type="PRINTS" id="PR00786">
    <property type="entry name" value="NEPRILYSIN"/>
</dbReference>
<keyword evidence="4" id="KW-0645">Protease</keyword>
<proteinExistence type="inferred from homology"/>
<dbReference type="SUPFAM" id="SSF55486">
    <property type="entry name" value="Metalloproteases ('zincins'), catalytic domain"/>
    <property type="match status" value="1"/>
</dbReference>
<dbReference type="Pfam" id="PF05649">
    <property type="entry name" value="Peptidase_M13_N"/>
    <property type="match status" value="1"/>
</dbReference>
<name>A0A6P8XN97_DROAB</name>
<evidence type="ECO:0000259" key="11">
    <source>
        <dbReference type="Pfam" id="PF05649"/>
    </source>
</evidence>
<keyword evidence="6" id="KW-0378">Hydrolase</keyword>
<dbReference type="PANTHER" id="PTHR11733">
    <property type="entry name" value="ZINC METALLOPROTEASE FAMILY M13 NEPRILYSIN-RELATED"/>
    <property type="match status" value="1"/>
</dbReference>
<evidence type="ECO:0000256" key="3">
    <source>
        <dbReference type="ARBA" id="ARBA00007357"/>
    </source>
</evidence>
<evidence type="ECO:0000313" key="12">
    <source>
        <dbReference type="Proteomes" id="UP000515160"/>
    </source>
</evidence>
<dbReference type="PANTHER" id="PTHR11733:SF241">
    <property type="entry name" value="GH26575P-RELATED"/>
    <property type="match status" value="1"/>
</dbReference>
<keyword evidence="5" id="KW-0479">Metal-binding</keyword>
<dbReference type="InterPro" id="IPR008753">
    <property type="entry name" value="Peptidase_M13_N"/>
</dbReference>